<sequence>MATVLSSMVNQLNQNATPRNQVCTFKHFNSYNPTKFYGNEGTTGLLQWFESIEGTFKNADCPENLKVCYATSVIQKRTLTWWNGEKRNRGIEVALALPWADVKTLMTDEFCPRNEIKKLEAEFWDLKKDSGESLAYTTRFHELSLLVPHMVTPLSRAIEKYINGLPMQIQDTVWAVNQPPLKKPSILLQPCQTIMLRQELYLKRVPRRPLRKPLLNPPRRPSLSLPSITRKGREGTFPLSHLLLL</sequence>
<accession>A0ACB9HUK1</accession>
<reference evidence="2" key="1">
    <citation type="journal article" date="2022" name="Mol. Ecol. Resour.">
        <title>The genomes of chicory, endive, great burdock and yacon provide insights into Asteraceae palaeo-polyploidization history and plant inulin production.</title>
        <authorList>
            <person name="Fan W."/>
            <person name="Wang S."/>
            <person name="Wang H."/>
            <person name="Wang A."/>
            <person name="Jiang F."/>
            <person name="Liu H."/>
            <person name="Zhao H."/>
            <person name="Xu D."/>
            <person name="Zhang Y."/>
        </authorList>
    </citation>
    <scope>NUCLEOTIDE SEQUENCE [LARGE SCALE GENOMIC DNA]</scope>
    <source>
        <strain evidence="2">cv. Yunnan</strain>
    </source>
</reference>
<proteinExistence type="predicted"/>
<reference evidence="1 2" key="2">
    <citation type="journal article" date="2022" name="Mol. Ecol. Resour.">
        <title>The genomes of chicory, endive, great burdock and yacon provide insights into Asteraceae paleo-polyploidization history and plant inulin production.</title>
        <authorList>
            <person name="Fan W."/>
            <person name="Wang S."/>
            <person name="Wang H."/>
            <person name="Wang A."/>
            <person name="Jiang F."/>
            <person name="Liu H."/>
            <person name="Zhao H."/>
            <person name="Xu D."/>
            <person name="Zhang Y."/>
        </authorList>
    </citation>
    <scope>NUCLEOTIDE SEQUENCE [LARGE SCALE GENOMIC DNA]</scope>
    <source>
        <strain evidence="2">cv. Yunnan</strain>
        <tissue evidence="1">Leaves</tissue>
    </source>
</reference>
<dbReference type="Proteomes" id="UP001056120">
    <property type="component" value="Linkage Group LG11"/>
</dbReference>
<comment type="caution">
    <text evidence="1">The sequence shown here is derived from an EMBL/GenBank/DDBJ whole genome shotgun (WGS) entry which is preliminary data.</text>
</comment>
<name>A0ACB9HUK1_9ASTR</name>
<protein>
    <submittedName>
        <fullName evidence="1">Uncharacterized protein</fullName>
    </submittedName>
</protein>
<evidence type="ECO:0000313" key="1">
    <source>
        <dbReference type="EMBL" id="KAI3798881.1"/>
    </source>
</evidence>
<evidence type="ECO:0000313" key="2">
    <source>
        <dbReference type="Proteomes" id="UP001056120"/>
    </source>
</evidence>
<gene>
    <name evidence="1" type="ORF">L1987_34165</name>
</gene>
<keyword evidence="2" id="KW-1185">Reference proteome</keyword>
<dbReference type="EMBL" id="CM042028">
    <property type="protein sequence ID" value="KAI3798881.1"/>
    <property type="molecule type" value="Genomic_DNA"/>
</dbReference>
<organism evidence="1 2">
    <name type="scientific">Smallanthus sonchifolius</name>
    <dbReference type="NCBI Taxonomy" id="185202"/>
    <lineage>
        <taxon>Eukaryota</taxon>
        <taxon>Viridiplantae</taxon>
        <taxon>Streptophyta</taxon>
        <taxon>Embryophyta</taxon>
        <taxon>Tracheophyta</taxon>
        <taxon>Spermatophyta</taxon>
        <taxon>Magnoliopsida</taxon>
        <taxon>eudicotyledons</taxon>
        <taxon>Gunneridae</taxon>
        <taxon>Pentapetalae</taxon>
        <taxon>asterids</taxon>
        <taxon>campanulids</taxon>
        <taxon>Asterales</taxon>
        <taxon>Asteraceae</taxon>
        <taxon>Asteroideae</taxon>
        <taxon>Heliantheae alliance</taxon>
        <taxon>Millerieae</taxon>
        <taxon>Smallanthus</taxon>
    </lineage>
</organism>